<sequence length="118" mass="11552">MSATDASPAAELAALIGGVPGVARLYPAAGLVGRVTGAVAAAVGGAPADDIAVAPDRIAIRIGVGTERPAAAVCRDVYTAARAWSAVAGIPDAVIEVTAASIETVDTDLPALPQPGRR</sequence>
<comment type="caution">
    <text evidence="1">The sequence shown here is derived from an EMBL/GenBank/DDBJ whole genome shotgun (WGS) entry which is preliminary data.</text>
</comment>
<evidence type="ECO:0008006" key="3">
    <source>
        <dbReference type="Google" id="ProtNLM"/>
    </source>
</evidence>
<organism evidence="1 2">
    <name type="scientific">Leifsonia soli</name>
    <dbReference type="NCBI Taxonomy" id="582665"/>
    <lineage>
        <taxon>Bacteria</taxon>
        <taxon>Bacillati</taxon>
        <taxon>Actinomycetota</taxon>
        <taxon>Actinomycetes</taxon>
        <taxon>Micrococcales</taxon>
        <taxon>Microbacteriaceae</taxon>
        <taxon>Leifsonia</taxon>
    </lineage>
</organism>
<keyword evidence="2" id="KW-1185">Reference proteome</keyword>
<reference evidence="1 2" key="1">
    <citation type="submission" date="2020-07" db="EMBL/GenBank/DDBJ databases">
        <title>Sequencing the genomes of 1000 actinobacteria strains.</title>
        <authorList>
            <person name="Klenk H.-P."/>
        </authorList>
    </citation>
    <scope>NUCLEOTIDE SEQUENCE [LARGE SCALE GENOMIC DNA]</scope>
    <source>
        <strain evidence="1 2">DSM 23871</strain>
    </source>
</reference>
<dbReference type="Proteomes" id="UP000589620">
    <property type="component" value="Unassembled WGS sequence"/>
</dbReference>
<dbReference type="AlphaFoldDB" id="A0A852T2F8"/>
<protein>
    <recommendedName>
        <fullName evidence="3">Asp23/Gls24 family envelope stress response protein</fullName>
    </recommendedName>
</protein>
<name>A0A852T2F8_9MICO</name>
<evidence type="ECO:0000313" key="2">
    <source>
        <dbReference type="Proteomes" id="UP000589620"/>
    </source>
</evidence>
<dbReference type="RefSeq" id="WP_179457072.1">
    <property type="nucleotide sequence ID" value="NZ_BAAAPX010000001.1"/>
</dbReference>
<proteinExistence type="predicted"/>
<accession>A0A852T2F8</accession>
<evidence type="ECO:0000313" key="1">
    <source>
        <dbReference type="EMBL" id="NYD75023.1"/>
    </source>
</evidence>
<dbReference type="EMBL" id="JACCBJ010000001">
    <property type="protein sequence ID" value="NYD75023.1"/>
    <property type="molecule type" value="Genomic_DNA"/>
</dbReference>
<gene>
    <name evidence="1" type="ORF">BJ963_002542</name>
</gene>